<proteinExistence type="predicted"/>
<name>A0AAV4LEV1_9BACL</name>
<comment type="caution">
    <text evidence="2">The sequence shown here is derived from an EMBL/GenBank/DDBJ whole genome shotgun (WGS) entry which is preliminary data.</text>
</comment>
<evidence type="ECO:0000313" key="3">
    <source>
        <dbReference type="Proteomes" id="UP001057291"/>
    </source>
</evidence>
<gene>
    <name evidence="2" type="primary">cas6</name>
    <name evidence="2" type="ORF">DNHGIG_18050</name>
</gene>
<dbReference type="Gene3D" id="3.30.70.1900">
    <property type="match status" value="1"/>
</dbReference>
<dbReference type="Pfam" id="PF10040">
    <property type="entry name" value="CRISPR_Cas6"/>
    <property type="match status" value="1"/>
</dbReference>
<protein>
    <submittedName>
        <fullName evidence="2">CRISPR-associated protein Cas6</fullName>
    </submittedName>
</protein>
<dbReference type="InterPro" id="IPR019267">
    <property type="entry name" value="CRISPR-assoc_Cas6_C"/>
</dbReference>
<reference evidence="2" key="1">
    <citation type="journal article" date="2023" name="Int. J. Syst. Evol. Microbiol.">
        <title>Collibacillus ludicampi gen. nov., sp. nov., a new soil bacterium of the family Alicyclobacillaceae.</title>
        <authorList>
            <person name="Jojima T."/>
            <person name="Ioku Y."/>
            <person name="Fukuta Y."/>
            <person name="Shirasaka N."/>
            <person name="Matsumura Y."/>
            <person name="Mori M."/>
        </authorList>
    </citation>
    <scope>NUCLEOTIDE SEQUENCE</scope>
    <source>
        <strain evidence="2">TP075</strain>
    </source>
</reference>
<dbReference type="RefSeq" id="WP_282199383.1">
    <property type="nucleotide sequence ID" value="NZ_BOQE01000001.1"/>
</dbReference>
<organism evidence="2 3">
    <name type="scientific">Collibacillus ludicampi</name>
    <dbReference type="NCBI Taxonomy" id="2771369"/>
    <lineage>
        <taxon>Bacteria</taxon>
        <taxon>Bacillati</taxon>
        <taxon>Bacillota</taxon>
        <taxon>Bacilli</taxon>
        <taxon>Bacillales</taxon>
        <taxon>Alicyclobacillaceae</taxon>
        <taxon>Collibacillus</taxon>
    </lineage>
</organism>
<dbReference type="AlphaFoldDB" id="A0AAV4LEV1"/>
<evidence type="ECO:0000313" key="2">
    <source>
        <dbReference type="EMBL" id="GIM46256.1"/>
    </source>
</evidence>
<feature type="domain" description="CRISPR-associated protein Cas6 C-terminal" evidence="1">
    <location>
        <begin position="193"/>
        <end position="314"/>
    </location>
</feature>
<accession>A0AAV4LEV1</accession>
<dbReference type="Proteomes" id="UP001057291">
    <property type="component" value="Unassembled WGS sequence"/>
</dbReference>
<keyword evidence="3" id="KW-1185">Reference proteome</keyword>
<dbReference type="EMBL" id="BOQE01000001">
    <property type="protein sequence ID" value="GIM46256.1"/>
    <property type="molecule type" value="Genomic_DNA"/>
</dbReference>
<sequence length="319" mass="36897">MLEELRVAQYRFVVEAGEQGIELPIFKTAALRGGFGQVFKSLVCTYPSLECKHCSLSETCPYPYVFETRPNQDAEIQQSFDNIPRPYILRASLDRQTRFQPGETFVFDLVLIGQAITYAPYFIYAFDRLLETGIGYGRRPGKLLRVEGIDLDTHLSFCIFDGHTKRLIGKEFVYSGQSIMEKAKKLRPQKVTLYFQTPFRTKWQGRYTDRTDFHIIIRSLLRRLSSIFYFHHQIKLNIDFSHIIRKAEAIQIVSDKTRWMDFSRFSARQDTKMNLGGFVGWATYEGDLEPFVPLLLAGELLHASKQAVFGLGQIRCVWG</sequence>
<evidence type="ECO:0000259" key="1">
    <source>
        <dbReference type="Pfam" id="PF10040"/>
    </source>
</evidence>